<evidence type="ECO:0000313" key="3">
    <source>
        <dbReference type="Proteomes" id="UP000528457"/>
    </source>
</evidence>
<gene>
    <name evidence="2" type="ORF">HNR48_001046</name>
</gene>
<accession>A0A7X0JR42</accession>
<proteinExistence type="predicted"/>
<keyword evidence="3" id="KW-1185">Reference proteome</keyword>
<dbReference type="EMBL" id="JACHHT010000001">
    <property type="protein sequence ID" value="MBB6520768.1"/>
    <property type="molecule type" value="Genomic_DNA"/>
</dbReference>
<keyword evidence="1" id="KW-0472">Membrane</keyword>
<keyword evidence="1" id="KW-1133">Transmembrane helix</keyword>
<keyword evidence="1" id="KW-0812">Transmembrane</keyword>
<dbReference type="AlphaFoldDB" id="A0A7X0JR42"/>
<sequence length="138" mass="15118">MKAWTLLCTRVSTGLLLLLWGAIKIGAPDKAKGVSEKYYGGLVSADEIVLLMGIGQIVVGLLVILGLFRKYAYPAQALILGFGLFAIWQYILDPLGMYLAADPKPLFFPSTTVFFATLIMLLYKEDDQLALDNKLGKS</sequence>
<dbReference type="RefSeq" id="WP_166850289.1">
    <property type="nucleotide sequence ID" value="NZ_JAAONY010000001.1"/>
</dbReference>
<feature type="transmembrane region" description="Helical" evidence="1">
    <location>
        <begin position="48"/>
        <end position="68"/>
    </location>
</feature>
<comment type="caution">
    <text evidence="2">The sequence shown here is derived from an EMBL/GenBank/DDBJ whole genome shotgun (WGS) entry which is preliminary data.</text>
</comment>
<protein>
    <submittedName>
        <fullName evidence="2">Putative membrane protein YphA (DoxX/SURF4 family)</fullName>
    </submittedName>
</protein>
<feature type="transmembrane region" description="Helical" evidence="1">
    <location>
        <begin position="75"/>
        <end position="91"/>
    </location>
</feature>
<dbReference type="InParanoid" id="A0A7X0JR42"/>
<organism evidence="2 3">
    <name type="scientific">Pseudoteredinibacter isoporae</name>
    <dbReference type="NCBI Taxonomy" id="570281"/>
    <lineage>
        <taxon>Bacteria</taxon>
        <taxon>Pseudomonadati</taxon>
        <taxon>Pseudomonadota</taxon>
        <taxon>Gammaproteobacteria</taxon>
        <taxon>Cellvibrionales</taxon>
        <taxon>Cellvibrionaceae</taxon>
        <taxon>Pseudoteredinibacter</taxon>
    </lineage>
</organism>
<reference evidence="2 3" key="1">
    <citation type="submission" date="2020-08" db="EMBL/GenBank/DDBJ databases">
        <title>Genomic Encyclopedia of Type Strains, Phase IV (KMG-IV): sequencing the most valuable type-strain genomes for metagenomic binning, comparative biology and taxonomic classification.</title>
        <authorList>
            <person name="Goeker M."/>
        </authorList>
    </citation>
    <scope>NUCLEOTIDE SEQUENCE [LARGE SCALE GENOMIC DNA]</scope>
    <source>
        <strain evidence="2 3">DSM 22368</strain>
    </source>
</reference>
<feature type="transmembrane region" description="Helical" evidence="1">
    <location>
        <begin position="106"/>
        <end position="123"/>
    </location>
</feature>
<evidence type="ECO:0000256" key="1">
    <source>
        <dbReference type="SAM" id="Phobius"/>
    </source>
</evidence>
<name>A0A7X0JR42_9GAMM</name>
<dbReference type="Proteomes" id="UP000528457">
    <property type="component" value="Unassembled WGS sequence"/>
</dbReference>
<evidence type="ECO:0000313" key="2">
    <source>
        <dbReference type="EMBL" id="MBB6520768.1"/>
    </source>
</evidence>